<dbReference type="InterPro" id="IPR000873">
    <property type="entry name" value="AMP-dep_synth/lig_dom"/>
</dbReference>
<comment type="similarity">
    <text evidence="1">Belongs to the ATP-dependent AMP-binding enzyme family.</text>
</comment>
<organism evidence="5 6">
    <name type="scientific">Nakamurella alba</name>
    <dbReference type="NCBI Taxonomy" id="2665158"/>
    <lineage>
        <taxon>Bacteria</taxon>
        <taxon>Bacillati</taxon>
        <taxon>Actinomycetota</taxon>
        <taxon>Actinomycetes</taxon>
        <taxon>Nakamurellales</taxon>
        <taxon>Nakamurellaceae</taxon>
        <taxon>Nakamurella</taxon>
    </lineage>
</organism>
<proteinExistence type="inferred from homology"/>
<dbReference type="InterPro" id="IPR042099">
    <property type="entry name" value="ANL_N_sf"/>
</dbReference>
<keyword evidence="6" id="KW-1185">Reference proteome</keyword>
<dbReference type="PANTHER" id="PTHR43201:SF5">
    <property type="entry name" value="MEDIUM-CHAIN ACYL-COA LIGASE ACSF2, MITOCHONDRIAL"/>
    <property type="match status" value="1"/>
</dbReference>
<dbReference type="InterPro" id="IPR045851">
    <property type="entry name" value="AMP-bd_C_sf"/>
</dbReference>
<dbReference type="Pfam" id="PF00501">
    <property type="entry name" value="AMP-binding"/>
    <property type="match status" value="1"/>
</dbReference>
<dbReference type="InterPro" id="IPR020845">
    <property type="entry name" value="AMP-binding_CS"/>
</dbReference>
<evidence type="ECO:0000313" key="5">
    <source>
        <dbReference type="EMBL" id="MTD14206.1"/>
    </source>
</evidence>
<dbReference type="EMBL" id="WLYK01000002">
    <property type="protein sequence ID" value="MTD14206.1"/>
    <property type="molecule type" value="Genomic_DNA"/>
</dbReference>
<dbReference type="Proteomes" id="UP000460221">
    <property type="component" value="Unassembled WGS sequence"/>
</dbReference>
<evidence type="ECO:0000256" key="1">
    <source>
        <dbReference type="ARBA" id="ARBA00006432"/>
    </source>
</evidence>
<protein>
    <submittedName>
        <fullName evidence="5">AMP-binding protein</fullName>
    </submittedName>
</protein>
<dbReference type="PROSITE" id="PS00455">
    <property type="entry name" value="AMP_BINDING"/>
    <property type="match status" value="1"/>
</dbReference>
<dbReference type="Pfam" id="PF13193">
    <property type="entry name" value="AMP-binding_C"/>
    <property type="match status" value="1"/>
</dbReference>
<sequence length="514" mass="55485">MYPGRRAEAYPDRVALVMADTGEQLTYAEYEAAANRLAHLLRAEGLQRTDHVAYFMENSLEMVVAMGAGERTGLYYTLVNSHLTTAEAAWIINDSAAEVVVTTARMAAAAGLPDLCPGVRRWLMVDRPDELAGSFEDLAEAVAPFPATPVEGEKLGMALLYSSGTTGNPKGVQRPMPDLDPSDPLPVFQLVPKVYRTRPDMVFLQPAPLYHSGPQSATAESLRCGGTCVIMSRFDAGRFLELVEKYGVTHSLVVPTMLSRILQLPEEVRRSRDVSTLEAITHGAAPCPASVKRAMIDWLGPIIYEYYGSTEANGSVICDSHEWLAHPGTVGRPLLGEVLILDPDRNVLPTGATGEVWIKGATNFVYLNDPEKTAAGRSAAGDMSTTGDIGHLDADGYLYLTDRVGFTIISGGVNIYPVEIEEVLVEHPAVADAAVIGVPHDDLGEEVKAVVELTAGHRPSPELAAEIIEFCRGRLARYKCPRSVDFAATLPRTATGKLVKRTLRDAYVGAARPA</sequence>
<reference evidence="5 6" key="1">
    <citation type="submission" date="2019-11" db="EMBL/GenBank/DDBJ databases">
        <authorList>
            <person name="Jiang L.-Q."/>
        </authorList>
    </citation>
    <scope>NUCLEOTIDE SEQUENCE [LARGE SCALE GENOMIC DNA]</scope>
    <source>
        <strain evidence="5 6">YIM 132087</strain>
    </source>
</reference>
<dbReference type="FunFam" id="3.30.300.30:FF:000008">
    <property type="entry name" value="2,3-dihydroxybenzoate-AMP ligase"/>
    <property type="match status" value="1"/>
</dbReference>
<dbReference type="GO" id="GO:0031956">
    <property type="term" value="F:medium-chain fatty acid-CoA ligase activity"/>
    <property type="evidence" value="ECO:0007669"/>
    <property type="project" value="TreeGrafter"/>
</dbReference>
<dbReference type="Gene3D" id="3.30.300.30">
    <property type="match status" value="1"/>
</dbReference>
<keyword evidence="2" id="KW-0436">Ligase</keyword>
<feature type="domain" description="AMP-dependent synthetase/ligase" evidence="3">
    <location>
        <begin position="5"/>
        <end position="363"/>
    </location>
</feature>
<evidence type="ECO:0000256" key="2">
    <source>
        <dbReference type="ARBA" id="ARBA00022598"/>
    </source>
</evidence>
<dbReference type="Gene3D" id="3.40.50.12780">
    <property type="entry name" value="N-terminal domain of ligase-like"/>
    <property type="match status" value="1"/>
</dbReference>
<evidence type="ECO:0000259" key="3">
    <source>
        <dbReference type="Pfam" id="PF00501"/>
    </source>
</evidence>
<gene>
    <name evidence="5" type="ORF">GIS00_09635</name>
</gene>
<evidence type="ECO:0000313" key="6">
    <source>
        <dbReference type="Proteomes" id="UP000460221"/>
    </source>
</evidence>
<dbReference type="PANTHER" id="PTHR43201">
    <property type="entry name" value="ACYL-COA SYNTHETASE"/>
    <property type="match status" value="1"/>
</dbReference>
<dbReference type="InterPro" id="IPR025110">
    <property type="entry name" value="AMP-bd_C"/>
</dbReference>
<evidence type="ECO:0000259" key="4">
    <source>
        <dbReference type="Pfam" id="PF13193"/>
    </source>
</evidence>
<dbReference type="RefSeq" id="WP_322097783.1">
    <property type="nucleotide sequence ID" value="NZ_WLYK01000002.1"/>
</dbReference>
<feature type="domain" description="AMP-binding enzyme C-terminal" evidence="4">
    <location>
        <begin position="419"/>
        <end position="497"/>
    </location>
</feature>
<dbReference type="SUPFAM" id="SSF56801">
    <property type="entry name" value="Acetyl-CoA synthetase-like"/>
    <property type="match status" value="1"/>
</dbReference>
<dbReference type="GO" id="GO:0006631">
    <property type="term" value="P:fatty acid metabolic process"/>
    <property type="evidence" value="ECO:0007669"/>
    <property type="project" value="TreeGrafter"/>
</dbReference>
<dbReference type="AlphaFoldDB" id="A0A7K1FJF7"/>
<accession>A0A7K1FJF7</accession>
<name>A0A7K1FJF7_9ACTN</name>
<comment type="caution">
    <text evidence="5">The sequence shown here is derived from an EMBL/GenBank/DDBJ whole genome shotgun (WGS) entry which is preliminary data.</text>
</comment>